<gene>
    <name evidence="2" type="ORF">Fot_20137</name>
</gene>
<organism evidence="2 3">
    <name type="scientific">Forsythia ovata</name>
    <dbReference type="NCBI Taxonomy" id="205694"/>
    <lineage>
        <taxon>Eukaryota</taxon>
        <taxon>Viridiplantae</taxon>
        <taxon>Streptophyta</taxon>
        <taxon>Embryophyta</taxon>
        <taxon>Tracheophyta</taxon>
        <taxon>Spermatophyta</taxon>
        <taxon>Magnoliopsida</taxon>
        <taxon>eudicotyledons</taxon>
        <taxon>Gunneridae</taxon>
        <taxon>Pentapetalae</taxon>
        <taxon>asterids</taxon>
        <taxon>lamiids</taxon>
        <taxon>Lamiales</taxon>
        <taxon>Oleaceae</taxon>
        <taxon>Forsythieae</taxon>
        <taxon>Forsythia</taxon>
    </lineage>
</organism>
<keyword evidence="3" id="KW-1185">Reference proteome</keyword>
<comment type="caution">
    <text evidence="2">The sequence shown here is derived from an EMBL/GenBank/DDBJ whole genome shotgun (WGS) entry which is preliminary data.</text>
</comment>
<proteinExistence type="predicted"/>
<evidence type="ECO:0000256" key="1">
    <source>
        <dbReference type="SAM" id="MobiDB-lite"/>
    </source>
</evidence>
<dbReference type="EMBL" id="JBFOLJ010000005">
    <property type="protein sequence ID" value="KAL2538746.1"/>
    <property type="molecule type" value="Genomic_DNA"/>
</dbReference>
<evidence type="ECO:0000313" key="3">
    <source>
        <dbReference type="Proteomes" id="UP001604277"/>
    </source>
</evidence>
<name>A0ABD1VNA0_9LAMI</name>
<accession>A0ABD1VNA0</accession>
<reference evidence="3" key="1">
    <citation type="submission" date="2024-07" db="EMBL/GenBank/DDBJ databases">
        <title>Two chromosome-level genome assemblies of Korean endemic species Abeliophyllum distichum and Forsythia ovata (Oleaceae).</title>
        <authorList>
            <person name="Jang H."/>
        </authorList>
    </citation>
    <scope>NUCLEOTIDE SEQUENCE [LARGE SCALE GENOMIC DNA]</scope>
</reference>
<feature type="region of interest" description="Disordered" evidence="1">
    <location>
        <begin position="1"/>
        <end position="31"/>
    </location>
</feature>
<dbReference type="Proteomes" id="UP001604277">
    <property type="component" value="Unassembled WGS sequence"/>
</dbReference>
<protein>
    <submittedName>
        <fullName evidence="2">Uncharacterized protein</fullName>
    </submittedName>
</protein>
<dbReference type="AlphaFoldDB" id="A0ABD1VNA0"/>
<sequence length="220" mass="24318">MKPAPFSADVGQSSKRKAGANSGEEAFQPPPPPFLGTYEFINIGSRQDKLDLVVLGKLQPPVANAVASVHKYWTSAFGKAVDDAELTELLKLAEMYTSHSHVLNCELYKFLEMKIDELRSTAGKDEDVEALRVENKDLRAKLAFSEEERARATYDVVKAQTIQKACIDARKMAKSQLKSCQDMVYAKDKELTKALTELLNAQDLLAKLEASGRANPVILD</sequence>
<evidence type="ECO:0000313" key="2">
    <source>
        <dbReference type="EMBL" id="KAL2538746.1"/>
    </source>
</evidence>